<organism evidence="5 6">
    <name type="scientific">Cucumis melo var. makuwa</name>
    <name type="common">Oriental melon</name>
    <dbReference type="NCBI Taxonomy" id="1194695"/>
    <lineage>
        <taxon>Eukaryota</taxon>
        <taxon>Viridiplantae</taxon>
        <taxon>Streptophyta</taxon>
        <taxon>Embryophyta</taxon>
        <taxon>Tracheophyta</taxon>
        <taxon>Spermatophyta</taxon>
        <taxon>Magnoliopsida</taxon>
        <taxon>eudicotyledons</taxon>
        <taxon>Gunneridae</taxon>
        <taxon>Pentapetalae</taxon>
        <taxon>rosids</taxon>
        <taxon>fabids</taxon>
        <taxon>Cucurbitales</taxon>
        <taxon>Cucurbitaceae</taxon>
        <taxon>Benincaseae</taxon>
        <taxon>Cucumis</taxon>
    </lineage>
</organism>
<evidence type="ECO:0000259" key="4">
    <source>
        <dbReference type="Pfam" id="PF10187"/>
    </source>
</evidence>
<gene>
    <name evidence="5" type="ORF">E5676_scaffold180G00120</name>
</gene>
<dbReference type="EMBL" id="SSTD01018169">
    <property type="protein sequence ID" value="TYJ98134.1"/>
    <property type="molecule type" value="Genomic_DNA"/>
</dbReference>
<proteinExistence type="predicted"/>
<dbReference type="PANTHER" id="PTHR13495:SF0">
    <property type="entry name" value="PSME3-INTERACTING PROTEIN"/>
    <property type="match status" value="1"/>
</dbReference>
<dbReference type="Pfam" id="PF10187">
    <property type="entry name" value="FAM192A_Fyv6_N"/>
    <property type="match status" value="1"/>
</dbReference>
<feature type="region of interest" description="Disordered" evidence="3">
    <location>
        <begin position="153"/>
        <end position="225"/>
    </location>
</feature>
<comment type="subcellular location">
    <subcellularLocation>
        <location evidence="1">Nucleus</location>
    </subcellularLocation>
</comment>
<dbReference type="GO" id="GO:0005634">
    <property type="term" value="C:nucleus"/>
    <property type="evidence" value="ECO:0007669"/>
    <property type="project" value="UniProtKB-SubCell"/>
</dbReference>
<dbReference type="PANTHER" id="PTHR13495">
    <property type="entry name" value="NEFA-INTERACTING NUCLEAR PROTEIN NIP30"/>
    <property type="match status" value="1"/>
</dbReference>
<evidence type="ECO:0000256" key="1">
    <source>
        <dbReference type="ARBA" id="ARBA00004123"/>
    </source>
</evidence>
<name>A0A5D3BGC9_CUCMM</name>
<dbReference type="InterPro" id="IPR019331">
    <property type="entry name" value="FAM192A/Fyv6_N"/>
</dbReference>
<dbReference type="Proteomes" id="UP000321947">
    <property type="component" value="Unassembled WGS sequence"/>
</dbReference>
<protein>
    <submittedName>
        <fullName evidence="5">Protein FAM192A</fullName>
    </submittedName>
</protein>
<evidence type="ECO:0000313" key="5">
    <source>
        <dbReference type="EMBL" id="TYJ98134.1"/>
    </source>
</evidence>
<keyword evidence="2" id="KW-0539">Nucleus</keyword>
<sequence length="243" mass="27795">MLNIKLHEQVWGVLLHQSFRNICWNWRAIGMEDESSRAIRLMNFVSEEQLDEAKKTRGERVEDGTAQRDRPLFEILKDNKDKRDAEFNERFKHRPPKALDEDETEFLDKLETSKREYERQMADAEEQELRSFQAAVAAQSILLNEVREITPPAPAAQEKASVRRETPVSRPPSMIIRVKPQAKKARIEPRSPKIAGSITEIPVAKAEEPSKSVKTLDTNSDRPLEAAAITGLVSYSDESEDED</sequence>
<dbReference type="AlphaFoldDB" id="A0A5D3BGC9"/>
<evidence type="ECO:0000313" key="6">
    <source>
        <dbReference type="Proteomes" id="UP000321947"/>
    </source>
</evidence>
<comment type="caution">
    <text evidence="5">The sequence shown here is derived from an EMBL/GenBank/DDBJ whole genome shotgun (WGS) entry which is preliminary data.</text>
</comment>
<accession>A0A5D3BGC9</accession>
<feature type="domain" description="FAM192A/Fyv6 N-terminal" evidence="4">
    <location>
        <begin position="46"/>
        <end position="133"/>
    </location>
</feature>
<dbReference type="InterPro" id="IPR039845">
    <property type="entry name" value="FAM192A"/>
</dbReference>
<evidence type="ECO:0000256" key="2">
    <source>
        <dbReference type="ARBA" id="ARBA00023242"/>
    </source>
</evidence>
<evidence type="ECO:0000256" key="3">
    <source>
        <dbReference type="SAM" id="MobiDB-lite"/>
    </source>
</evidence>
<reference evidence="5 6" key="1">
    <citation type="submission" date="2019-08" db="EMBL/GenBank/DDBJ databases">
        <title>Draft genome sequences of two oriental melons (Cucumis melo L. var makuwa).</title>
        <authorList>
            <person name="Kwon S.-Y."/>
        </authorList>
    </citation>
    <scope>NUCLEOTIDE SEQUENCE [LARGE SCALE GENOMIC DNA]</scope>
    <source>
        <strain evidence="6">cv. Chang Bougi</strain>
        <tissue evidence="5">Leaf</tissue>
    </source>
</reference>